<organism evidence="3 4">
    <name type="scientific">Adlercreutzia shanghongiae</name>
    <dbReference type="NCBI Taxonomy" id="3111773"/>
    <lineage>
        <taxon>Bacteria</taxon>
        <taxon>Bacillati</taxon>
        <taxon>Actinomycetota</taxon>
        <taxon>Coriobacteriia</taxon>
        <taxon>Eggerthellales</taxon>
        <taxon>Eggerthellaceae</taxon>
        <taxon>Adlercreutzia</taxon>
    </lineage>
</organism>
<dbReference type="EMBL" id="JAYMFH010000012">
    <property type="protein sequence ID" value="MEC4295406.1"/>
    <property type="molecule type" value="Genomic_DNA"/>
</dbReference>
<dbReference type="Pfam" id="PF13173">
    <property type="entry name" value="AAA_14"/>
    <property type="match status" value="1"/>
</dbReference>
<gene>
    <name evidence="3" type="ORF">VJ920_08785</name>
</gene>
<dbReference type="RefSeq" id="WP_326454906.1">
    <property type="nucleotide sequence ID" value="NZ_JAYMFH010000012.1"/>
</dbReference>
<dbReference type="InterPro" id="IPR027417">
    <property type="entry name" value="P-loop_NTPase"/>
</dbReference>
<accession>A0ABU6IZU7</accession>
<dbReference type="PANTHER" id="PTHR33295:SF8">
    <property type="entry name" value="AAA+ ATPASE DOMAIN-CONTAINING PROTEIN"/>
    <property type="match status" value="1"/>
</dbReference>
<dbReference type="GO" id="GO:0005524">
    <property type="term" value="F:ATP binding"/>
    <property type="evidence" value="ECO:0007669"/>
    <property type="project" value="UniProtKB-KW"/>
</dbReference>
<feature type="domain" description="AAA" evidence="1">
    <location>
        <begin position="39"/>
        <end position="171"/>
    </location>
</feature>
<feature type="domain" description="DUF4143" evidence="2">
    <location>
        <begin position="232"/>
        <end position="374"/>
    </location>
</feature>
<evidence type="ECO:0000313" key="3">
    <source>
        <dbReference type="EMBL" id="MEC4295406.1"/>
    </source>
</evidence>
<keyword evidence="3" id="KW-0547">Nucleotide-binding</keyword>
<name>A0ABU6IZU7_9ACTN</name>
<dbReference type="InterPro" id="IPR041682">
    <property type="entry name" value="AAA_14"/>
</dbReference>
<dbReference type="InterPro" id="IPR025420">
    <property type="entry name" value="DUF4143"/>
</dbReference>
<sequence>MNETILEKIQGFSLDAYRPIFPRELNLGEPLEPKAGNLATVITGMRRSGKSYRLFQAMDSLEQCGVESSRMLYFNFEDDRLDPVTPRTGDDVLEAFFYLHPEAPTEGCYLFFDELQEMTGWGKWLRRIIDTTKATIFVTGSSSKMLSAEFSTELRGRTLEFIQYPYSFREYVRFHYSNIDTDAPAFSTTDRVRLQGAFRDYLRRGGFPAVQNQSEPQAVSMLQGYAQRVVARDVLERHDLGSPRGITAFSRKIMRLCGRLLSLRKTENELKSAGFPIGRALLSDALSYFEEAFLIYSVRERSRTVTDKDGGMAKAYPIDPGLARANAPASTIDEGQALEDAVCIELLRSLDVARDAAVSYLKTKEHGYEVDFVAGDALFDSDIQLVQVATNLEGEKTRRREYRALWEAMSEFGLKESVLVIEEGFEENIERGGRVIHCIPAWKWFLRPLDRSDWPPSAS</sequence>
<reference evidence="3 4" key="1">
    <citation type="submission" date="2024-01" db="EMBL/GenBank/DDBJ databases">
        <title>novel species in genus Adlercreutzia.</title>
        <authorList>
            <person name="Liu X."/>
        </authorList>
    </citation>
    <scope>NUCLEOTIDE SEQUENCE [LARGE SCALE GENOMIC DNA]</scope>
    <source>
        <strain evidence="3 4">R22</strain>
    </source>
</reference>
<keyword evidence="4" id="KW-1185">Reference proteome</keyword>
<dbReference type="SUPFAM" id="SSF52540">
    <property type="entry name" value="P-loop containing nucleoside triphosphate hydrolases"/>
    <property type="match status" value="1"/>
</dbReference>
<dbReference type="PANTHER" id="PTHR33295">
    <property type="entry name" value="ATPASE"/>
    <property type="match status" value="1"/>
</dbReference>
<proteinExistence type="predicted"/>
<keyword evidence="3" id="KW-0067">ATP-binding</keyword>
<protein>
    <submittedName>
        <fullName evidence="3">ATP-binding protein</fullName>
    </submittedName>
</protein>
<evidence type="ECO:0000259" key="2">
    <source>
        <dbReference type="Pfam" id="PF13635"/>
    </source>
</evidence>
<dbReference type="Pfam" id="PF13635">
    <property type="entry name" value="DUF4143"/>
    <property type="match status" value="1"/>
</dbReference>
<evidence type="ECO:0000313" key="4">
    <source>
        <dbReference type="Proteomes" id="UP001343724"/>
    </source>
</evidence>
<dbReference type="Proteomes" id="UP001343724">
    <property type="component" value="Unassembled WGS sequence"/>
</dbReference>
<evidence type="ECO:0000259" key="1">
    <source>
        <dbReference type="Pfam" id="PF13173"/>
    </source>
</evidence>
<comment type="caution">
    <text evidence="3">The sequence shown here is derived from an EMBL/GenBank/DDBJ whole genome shotgun (WGS) entry which is preliminary data.</text>
</comment>